<evidence type="ECO:0000256" key="1">
    <source>
        <dbReference type="ARBA" id="ARBA00005964"/>
    </source>
</evidence>
<reference evidence="5" key="1">
    <citation type="journal article" date="2021" name="Nat. Commun.">
        <title>Genetic determinants of endophytism in the Arabidopsis root mycobiome.</title>
        <authorList>
            <person name="Mesny F."/>
            <person name="Miyauchi S."/>
            <person name="Thiergart T."/>
            <person name="Pickel B."/>
            <person name="Atanasova L."/>
            <person name="Karlsson M."/>
            <person name="Huettel B."/>
            <person name="Barry K.W."/>
            <person name="Haridas S."/>
            <person name="Chen C."/>
            <person name="Bauer D."/>
            <person name="Andreopoulos W."/>
            <person name="Pangilinan J."/>
            <person name="LaButti K."/>
            <person name="Riley R."/>
            <person name="Lipzen A."/>
            <person name="Clum A."/>
            <person name="Drula E."/>
            <person name="Henrissat B."/>
            <person name="Kohler A."/>
            <person name="Grigoriev I.V."/>
            <person name="Martin F.M."/>
            <person name="Hacquard S."/>
        </authorList>
    </citation>
    <scope>NUCLEOTIDE SEQUENCE</scope>
    <source>
        <strain evidence="5">MPI-SDFR-AT-0117</strain>
    </source>
</reference>
<dbReference type="AlphaFoldDB" id="A0A9P8V0J7"/>
<evidence type="ECO:0000259" key="4">
    <source>
        <dbReference type="Pfam" id="PF00135"/>
    </source>
</evidence>
<comment type="similarity">
    <text evidence="1 3">Belongs to the type-B carboxylesterase/lipase family.</text>
</comment>
<accession>A0A9P8V0J7</accession>
<sequence length="560" mass="61457">MKLSTPQALLAVTLWQLTSAKPTCVYNPVTLKDYGTFSGIVVDETLSGRPIRPVDAWLGMDFSNPPVGEHRFQPIDWPEPFDGIKAAATYGKACPQAITALLPIDAQAEDCLKFNVYRTQGVPLDQKLPVFLWIHGGAFNRGNQKTFDGASFAANSPEPIVVVSSKYRVGTLGFLPSALFEEEGLLNLGIRDQRHFLEFAQKHLEAFGGDPSQVTLGGLSAGAHSVGIHHFGNYGASAGKELFARVVYQSGSVTSRAFPNASYPLYQTQFAEFVAELGCTDAVAESNEAALACLRDPHVDEVRKASLAVFNKYDPAITWPFQPVHEGPLFEKSGSQSGYDETFFKVPVITTTTTDEGKNYIPGTLETEDDFISFMSNTSPELTKEDLGLISSLYPDPATVPGSPYTNAPNSTQYNRLAAAWSDYAYICPGQETAYRTHLAGVPAWKLRWNTNNRNPAWKGIPHATDSTYLWAEPTVEFPDMGKVHHAYIASFVLTGDPNTLRLEGSPEWPTYSPSGYGVENEAPLQLVVNPDGAVVEKDDKRREACLFWRDPERAGRLNK</sequence>
<dbReference type="OrthoDB" id="6846267at2759"/>
<dbReference type="EMBL" id="JAGSXJ010000044">
    <property type="protein sequence ID" value="KAH6662899.1"/>
    <property type="molecule type" value="Genomic_DNA"/>
</dbReference>
<dbReference type="InterPro" id="IPR029058">
    <property type="entry name" value="AB_hydrolase_fold"/>
</dbReference>
<organism evidence="5 6">
    <name type="scientific">Plectosphaerella plurivora</name>
    <dbReference type="NCBI Taxonomy" id="936078"/>
    <lineage>
        <taxon>Eukaryota</taxon>
        <taxon>Fungi</taxon>
        <taxon>Dikarya</taxon>
        <taxon>Ascomycota</taxon>
        <taxon>Pezizomycotina</taxon>
        <taxon>Sordariomycetes</taxon>
        <taxon>Hypocreomycetidae</taxon>
        <taxon>Glomerellales</taxon>
        <taxon>Plectosphaerellaceae</taxon>
        <taxon>Plectosphaerella</taxon>
    </lineage>
</organism>
<dbReference type="PANTHER" id="PTHR11559">
    <property type="entry name" value="CARBOXYLESTERASE"/>
    <property type="match status" value="1"/>
</dbReference>
<name>A0A9P8V0J7_9PEZI</name>
<dbReference type="SUPFAM" id="SSF53474">
    <property type="entry name" value="alpha/beta-Hydrolases"/>
    <property type="match status" value="1"/>
</dbReference>
<evidence type="ECO:0000313" key="6">
    <source>
        <dbReference type="Proteomes" id="UP000770015"/>
    </source>
</evidence>
<dbReference type="InterPro" id="IPR019826">
    <property type="entry name" value="Carboxylesterase_B_AS"/>
</dbReference>
<evidence type="ECO:0000256" key="2">
    <source>
        <dbReference type="ARBA" id="ARBA00022801"/>
    </source>
</evidence>
<keyword evidence="3" id="KW-0732">Signal</keyword>
<protein>
    <recommendedName>
        <fullName evidence="3">Carboxylic ester hydrolase</fullName>
        <ecNumber evidence="3">3.1.1.-</ecNumber>
    </recommendedName>
</protein>
<dbReference type="Gene3D" id="3.40.50.1820">
    <property type="entry name" value="alpha/beta hydrolase"/>
    <property type="match status" value="1"/>
</dbReference>
<feature type="domain" description="Carboxylesterase type B" evidence="4">
    <location>
        <begin position="34"/>
        <end position="515"/>
    </location>
</feature>
<dbReference type="PROSITE" id="PS00122">
    <property type="entry name" value="CARBOXYLESTERASE_B_1"/>
    <property type="match status" value="1"/>
</dbReference>
<dbReference type="Proteomes" id="UP000770015">
    <property type="component" value="Unassembled WGS sequence"/>
</dbReference>
<gene>
    <name evidence="5" type="ORF">F5X68DRAFT_177994</name>
</gene>
<evidence type="ECO:0000256" key="3">
    <source>
        <dbReference type="RuleBase" id="RU361235"/>
    </source>
</evidence>
<evidence type="ECO:0000313" key="5">
    <source>
        <dbReference type="EMBL" id="KAH6662899.1"/>
    </source>
</evidence>
<dbReference type="InterPro" id="IPR050309">
    <property type="entry name" value="Type-B_Carboxylest/Lipase"/>
</dbReference>
<keyword evidence="2 3" id="KW-0378">Hydrolase</keyword>
<dbReference type="EC" id="3.1.1.-" evidence="3"/>
<proteinExistence type="inferred from homology"/>
<dbReference type="Pfam" id="PF00135">
    <property type="entry name" value="COesterase"/>
    <property type="match status" value="1"/>
</dbReference>
<comment type="caution">
    <text evidence="5">The sequence shown here is derived from an EMBL/GenBank/DDBJ whole genome shotgun (WGS) entry which is preliminary data.</text>
</comment>
<feature type="signal peptide" evidence="3">
    <location>
        <begin position="1"/>
        <end position="20"/>
    </location>
</feature>
<keyword evidence="6" id="KW-1185">Reference proteome</keyword>
<dbReference type="InterPro" id="IPR002018">
    <property type="entry name" value="CarbesteraseB"/>
</dbReference>
<feature type="chain" id="PRO_5040528178" description="Carboxylic ester hydrolase" evidence="3">
    <location>
        <begin position="21"/>
        <end position="560"/>
    </location>
</feature>
<dbReference type="GO" id="GO:0016787">
    <property type="term" value="F:hydrolase activity"/>
    <property type="evidence" value="ECO:0007669"/>
    <property type="project" value="UniProtKB-KW"/>
</dbReference>